<dbReference type="AlphaFoldDB" id="A0A1M6Y8D9"/>
<protein>
    <submittedName>
        <fullName evidence="2">Uncharacterized protein</fullName>
    </submittedName>
</protein>
<feature type="compositionally biased region" description="Basic residues" evidence="1">
    <location>
        <begin position="442"/>
        <end position="456"/>
    </location>
</feature>
<dbReference type="Proteomes" id="UP000183994">
    <property type="component" value="Unassembled WGS sequence"/>
</dbReference>
<feature type="compositionally biased region" description="Acidic residues" evidence="1">
    <location>
        <begin position="251"/>
        <end position="297"/>
    </location>
</feature>
<dbReference type="EMBL" id="FQZU01000047">
    <property type="protein sequence ID" value="SHL14544.1"/>
    <property type="molecule type" value="Genomic_DNA"/>
</dbReference>
<evidence type="ECO:0000256" key="1">
    <source>
        <dbReference type="SAM" id="MobiDB-lite"/>
    </source>
</evidence>
<evidence type="ECO:0000313" key="2">
    <source>
        <dbReference type="EMBL" id="SHL14544.1"/>
    </source>
</evidence>
<organism evidence="2 3">
    <name type="scientific">Desulfatibacillum alkenivorans DSM 16219</name>
    <dbReference type="NCBI Taxonomy" id="1121393"/>
    <lineage>
        <taxon>Bacteria</taxon>
        <taxon>Pseudomonadati</taxon>
        <taxon>Thermodesulfobacteriota</taxon>
        <taxon>Desulfobacteria</taxon>
        <taxon>Desulfobacterales</taxon>
        <taxon>Desulfatibacillaceae</taxon>
        <taxon>Desulfatibacillum</taxon>
    </lineage>
</organism>
<keyword evidence="3" id="KW-1185">Reference proteome</keyword>
<name>A0A1M6Y8D9_9BACT</name>
<feature type="region of interest" description="Disordered" evidence="1">
    <location>
        <begin position="207"/>
        <end position="338"/>
    </location>
</feature>
<feature type="region of interest" description="Disordered" evidence="1">
    <location>
        <begin position="432"/>
        <end position="456"/>
    </location>
</feature>
<sequence>MDYTNVKPRFDEVLQNHCERLIGSRVGLKGLSLTLEAITALALLEERQEDSKDDPSKLHTKTTLSREMLDVGLESQDFIKESLGQLEEKGYFQTHDGGGLEPSSDVFTMVGALNKVFPQMPGMLLVAYFIQTVQEVTSGRKGLDHAVDQFDQALTMHGMAARKDKTAAPAKPQAQDTAKKRLASLRKISAARAAQARQNEAAAYSMDNFGAPTPEQKQDEPPPPQEVVPEAPPEEAPAPEAPEDALTSAVETEETAPDVVDDVQTEVEEESVPGEEDAAEEEASHEEEAPVEDETPTELEAVAALPEEDEALEEEEPEPEPEPEPETEPEPEAPEPPEMNEADIMERVAQFEEALAMTCPLCGEGKVKEQQTSMGKIFFACTSKSCQFISWGKPHHIACPLCSNSFLVEAQAIEGHAILKCPRATCSHVQPVSGGPVEAAPKKKKRRVVRRRKSKG</sequence>
<evidence type="ECO:0000313" key="3">
    <source>
        <dbReference type="Proteomes" id="UP000183994"/>
    </source>
</evidence>
<feature type="compositionally biased region" description="Acidic residues" evidence="1">
    <location>
        <begin position="306"/>
        <end position="338"/>
    </location>
</feature>
<feature type="compositionally biased region" description="Pro residues" evidence="1">
    <location>
        <begin position="221"/>
        <end position="240"/>
    </location>
</feature>
<accession>A0A1M6Y8D9</accession>
<proteinExistence type="predicted"/>
<dbReference type="STRING" id="1121393.SAMN02745216_04702"/>
<dbReference type="RefSeq" id="WP_073478686.1">
    <property type="nucleotide sequence ID" value="NZ_FQZU01000047.1"/>
</dbReference>
<dbReference type="OrthoDB" id="5413277at2"/>
<gene>
    <name evidence="2" type="ORF">SAMN02745216_04702</name>
</gene>
<feature type="region of interest" description="Disordered" evidence="1">
    <location>
        <begin position="160"/>
        <end position="181"/>
    </location>
</feature>
<reference evidence="3" key="1">
    <citation type="submission" date="2016-11" db="EMBL/GenBank/DDBJ databases">
        <authorList>
            <person name="Varghese N."/>
            <person name="Submissions S."/>
        </authorList>
    </citation>
    <scope>NUCLEOTIDE SEQUENCE [LARGE SCALE GENOMIC DNA]</scope>
    <source>
        <strain evidence="3">DSM 16219</strain>
    </source>
</reference>